<keyword evidence="2" id="KW-1064">Adaptive immunity</keyword>
<dbReference type="Proteomes" id="UP000808372">
    <property type="component" value="Chromosome 11"/>
</dbReference>
<dbReference type="InterPro" id="IPR013783">
    <property type="entry name" value="Ig-like_fold"/>
</dbReference>
<feature type="chain" id="PRO_5036449868" evidence="6">
    <location>
        <begin position="33"/>
        <end position="235"/>
    </location>
</feature>
<evidence type="ECO:0000313" key="8">
    <source>
        <dbReference type="Proteomes" id="UP000808372"/>
    </source>
</evidence>
<reference evidence="9" key="1">
    <citation type="submission" date="2025-08" db="UniProtKB">
        <authorList>
            <consortium name="RefSeq"/>
        </authorList>
    </citation>
    <scope>IDENTIFICATION</scope>
    <source>
        <tissue evidence="9">White muscle</tissue>
    </source>
</reference>
<evidence type="ECO:0000256" key="1">
    <source>
        <dbReference type="ARBA" id="ARBA00022729"/>
    </source>
</evidence>
<dbReference type="SMART" id="SM00409">
    <property type="entry name" value="IG"/>
    <property type="match status" value="2"/>
</dbReference>
<keyword evidence="8" id="KW-1185">Reference proteome</keyword>
<accession>A0A8U1BU36</accession>
<dbReference type="InterPro" id="IPR051287">
    <property type="entry name" value="TCR_variable_region"/>
</dbReference>
<feature type="signal peptide" evidence="6">
    <location>
        <begin position="1"/>
        <end position="32"/>
    </location>
</feature>
<dbReference type="KEGG" id="snh:120055289"/>
<dbReference type="GO" id="GO:0042101">
    <property type="term" value="C:T cell receptor complex"/>
    <property type="evidence" value="ECO:0007669"/>
    <property type="project" value="UniProtKB-KW"/>
</dbReference>
<keyword evidence="1 6" id="KW-0732">Signal</keyword>
<dbReference type="InterPro" id="IPR013106">
    <property type="entry name" value="Ig_V-set"/>
</dbReference>
<evidence type="ECO:0000256" key="4">
    <source>
        <dbReference type="ARBA" id="ARBA00023319"/>
    </source>
</evidence>
<protein>
    <submittedName>
        <fullName evidence="9">Uncharacterized protein LOC120055289</fullName>
    </submittedName>
</protein>
<evidence type="ECO:0000256" key="6">
    <source>
        <dbReference type="SAM" id="SignalP"/>
    </source>
</evidence>
<dbReference type="RefSeq" id="XP_038859097.1">
    <property type="nucleotide sequence ID" value="XM_039003169.1"/>
</dbReference>
<keyword evidence="5" id="KW-0391">Immunity</keyword>
<dbReference type="PANTHER" id="PTHR19367">
    <property type="entry name" value="T-CELL RECEPTOR ALPHA CHAIN V REGION"/>
    <property type="match status" value="1"/>
</dbReference>
<dbReference type="PANTHER" id="PTHR19367:SF18">
    <property type="entry name" value="T CELL RECEPTOR ALPHA VARIABLE 16"/>
    <property type="match status" value="1"/>
</dbReference>
<keyword evidence="4" id="KW-0393">Immunoglobulin domain</keyword>
<evidence type="ECO:0000256" key="2">
    <source>
        <dbReference type="ARBA" id="ARBA00023130"/>
    </source>
</evidence>
<evidence type="ECO:0000259" key="7">
    <source>
        <dbReference type="PROSITE" id="PS50835"/>
    </source>
</evidence>
<dbReference type="SUPFAM" id="SSF48726">
    <property type="entry name" value="Immunoglobulin"/>
    <property type="match status" value="2"/>
</dbReference>
<evidence type="ECO:0000256" key="5">
    <source>
        <dbReference type="ARBA" id="ARBA00043266"/>
    </source>
</evidence>
<dbReference type="InterPro" id="IPR036179">
    <property type="entry name" value="Ig-like_dom_sf"/>
</dbReference>
<keyword evidence="5" id="KW-1279">T cell receptor</keyword>
<dbReference type="GO" id="GO:0002250">
    <property type="term" value="P:adaptive immune response"/>
    <property type="evidence" value="ECO:0007669"/>
    <property type="project" value="UniProtKB-KW"/>
</dbReference>
<name>A0A8U1BU36_SALNM</name>
<dbReference type="Pfam" id="PF07686">
    <property type="entry name" value="V-set"/>
    <property type="match status" value="2"/>
</dbReference>
<organism evidence="8 9">
    <name type="scientific">Salvelinus namaycush</name>
    <name type="common">Lake trout</name>
    <name type="synonym">Salmo namaycush</name>
    <dbReference type="NCBI Taxonomy" id="8040"/>
    <lineage>
        <taxon>Eukaryota</taxon>
        <taxon>Metazoa</taxon>
        <taxon>Chordata</taxon>
        <taxon>Craniata</taxon>
        <taxon>Vertebrata</taxon>
        <taxon>Euteleostomi</taxon>
        <taxon>Actinopterygii</taxon>
        <taxon>Neopterygii</taxon>
        <taxon>Teleostei</taxon>
        <taxon>Protacanthopterygii</taxon>
        <taxon>Salmoniformes</taxon>
        <taxon>Salmonidae</taxon>
        <taxon>Salmoninae</taxon>
        <taxon>Salvelinus</taxon>
    </lineage>
</organism>
<sequence length="235" mass="26243">MWQWNQAATRISVTLSIPKCILLLVLTCDSNGQTIKPIREEVYAPAGSNITLSCTYSSAVSLQWYLQDPGSPPQYILLILHGVGSPSRAPGLDPRLSVKLNDEKNRVDLEISSAKEKDSAMYYCALTPTVKGDTLEDDITPTSPEEYYLEGSRVKISCNYTVKSDILLWYRQYSGSAPQFLLYTTVTSKPSVIRAKPDDPRQYVNLNKERTCVDLDIFSAVVTDSALYFCALKLH</sequence>
<dbReference type="SMART" id="SM00406">
    <property type="entry name" value="IGv"/>
    <property type="match status" value="2"/>
</dbReference>
<evidence type="ECO:0000256" key="3">
    <source>
        <dbReference type="ARBA" id="ARBA00023170"/>
    </source>
</evidence>
<dbReference type="GeneID" id="120055289"/>
<dbReference type="Gene3D" id="2.60.40.10">
    <property type="entry name" value="Immunoglobulins"/>
    <property type="match status" value="2"/>
</dbReference>
<dbReference type="InterPro" id="IPR003599">
    <property type="entry name" value="Ig_sub"/>
</dbReference>
<feature type="domain" description="Ig-like" evidence="7">
    <location>
        <begin position="18"/>
        <end position="140"/>
    </location>
</feature>
<proteinExistence type="predicted"/>
<evidence type="ECO:0000313" key="9">
    <source>
        <dbReference type="RefSeq" id="XP_038859097.1"/>
    </source>
</evidence>
<dbReference type="AlphaFoldDB" id="A0A8U1BU36"/>
<keyword evidence="3" id="KW-0675">Receptor</keyword>
<dbReference type="PROSITE" id="PS50835">
    <property type="entry name" value="IG_LIKE"/>
    <property type="match status" value="1"/>
</dbReference>
<gene>
    <name evidence="9" type="primary">LOC120055289</name>
</gene>
<dbReference type="InterPro" id="IPR007110">
    <property type="entry name" value="Ig-like_dom"/>
</dbReference>